<evidence type="ECO:0000313" key="1">
    <source>
        <dbReference type="EMBL" id="MET3731778.1"/>
    </source>
</evidence>
<dbReference type="RefSeq" id="WP_354508362.1">
    <property type="nucleotide sequence ID" value="NZ_JBEPMO010000006.1"/>
</dbReference>
<dbReference type="EMBL" id="JBEPMO010000006">
    <property type="protein sequence ID" value="MET3731778.1"/>
    <property type="molecule type" value="Genomic_DNA"/>
</dbReference>
<proteinExistence type="predicted"/>
<organism evidence="1 2">
    <name type="scientific">Moheibacter stercoris</name>
    <dbReference type="NCBI Taxonomy" id="1628251"/>
    <lineage>
        <taxon>Bacteria</taxon>
        <taxon>Pseudomonadati</taxon>
        <taxon>Bacteroidota</taxon>
        <taxon>Flavobacteriia</taxon>
        <taxon>Flavobacteriales</taxon>
        <taxon>Weeksellaceae</taxon>
        <taxon>Moheibacter</taxon>
    </lineage>
</organism>
<evidence type="ECO:0000313" key="2">
    <source>
        <dbReference type="Proteomes" id="UP001549146"/>
    </source>
</evidence>
<dbReference type="Proteomes" id="UP001549146">
    <property type="component" value="Unassembled WGS sequence"/>
</dbReference>
<comment type="caution">
    <text evidence="1">The sequence shown here is derived from an EMBL/GenBank/DDBJ whole genome shotgun (WGS) entry which is preliminary data.</text>
</comment>
<dbReference type="InterPro" id="IPR010287">
    <property type="entry name" value="DUF892_YciF-like"/>
</dbReference>
<name>A0ABV2LW92_9FLAO</name>
<dbReference type="Pfam" id="PF05974">
    <property type="entry name" value="DUF892"/>
    <property type="match status" value="1"/>
</dbReference>
<reference evidence="1 2" key="1">
    <citation type="submission" date="2024-06" db="EMBL/GenBank/DDBJ databases">
        <title>Genomic Encyclopedia of Type Strains, Phase IV (KMG-IV): sequencing the most valuable type-strain genomes for metagenomic binning, comparative biology and taxonomic classification.</title>
        <authorList>
            <person name="Goeker M."/>
        </authorList>
    </citation>
    <scope>NUCLEOTIDE SEQUENCE [LARGE SCALE GENOMIC DNA]</scope>
    <source>
        <strain evidence="1 2">DSM 29388</strain>
    </source>
</reference>
<protein>
    <submittedName>
        <fullName evidence="1">Ferritin-like metal-binding protein YciE</fullName>
    </submittedName>
</protein>
<dbReference type="InterPro" id="IPR047114">
    <property type="entry name" value="YciF"/>
</dbReference>
<gene>
    <name evidence="1" type="ORF">ABID46_001359</name>
</gene>
<dbReference type="InterPro" id="IPR012347">
    <property type="entry name" value="Ferritin-like"/>
</dbReference>
<accession>A0ABV2LW92</accession>
<dbReference type="PANTHER" id="PTHR30565">
    <property type="entry name" value="PROTEIN YCIF"/>
    <property type="match status" value="1"/>
</dbReference>
<dbReference type="Gene3D" id="1.20.1260.10">
    <property type="match status" value="1"/>
</dbReference>
<dbReference type="InterPro" id="IPR009078">
    <property type="entry name" value="Ferritin-like_SF"/>
</dbReference>
<dbReference type="PANTHER" id="PTHR30565:SF9">
    <property type="entry name" value="PROTEIN YCIF"/>
    <property type="match status" value="1"/>
</dbReference>
<sequence length="182" mass="19940">MATKKATPKKDAPKVAAKKDAAKTLDDLFEDCLKDALWAENAVKDALPKMIKNATSAKLKTALEDHLVETKEHVKIIKEAFKSIKVKAEEEKCDAIQGILDEGEGILESTEPGPVRDAGIIAACQKVEHYEIASYGTMVAYAKVLKHKEARDLIKSILKQEKAADKLLSKLATSEINLKADK</sequence>
<keyword evidence="2" id="KW-1185">Reference proteome</keyword>
<dbReference type="CDD" id="cd07909">
    <property type="entry name" value="YciF"/>
    <property type="match status" value="1"/>
</dbReference>
<dbReference type="SUPFAM" id="SSF47240">
    <property type="entry name" value="Ferritin-like"/>
    <property type="match status" value="1"/>
</dbReference>